<sequence length="521" mass="57704">MPSGRVISPSSSKTGGGGSSLTTTGKLSSLGSSTTTLGRSACSGASVEEAVALPLPEEGRILEVPNLRVFSFAELRNATRGFRPDSLLGEGGFGRVYKGWVEEKTLNPAKSGAGMVVAVKKLNPESLQGIEEWQVLSLSHTNSFNMAPLMALIIICLLHTFIDIVEMYRCRLKLASEINFLGRLSHPNLVKLLGYCWEDRELLLVYEHMPKGSLENHLFRRGVIEPLIWKLRLKIAIGAARGLAFLHGSEKQIIYRDFKASNILLDTVSFPTMHTGKEARSSCVTDFATLLLQNYNAKLSDFGMAKIGPTGGNSHVTTRVMGTFGYAAPEYVATGMQLSTGISMLMIIDMCLRITIVEISYIDLTRWWWLRWLGHLYVKSDVYGFGVVLLEMLTGQRALDMNRPIKQQNLVEWMRPMLADRRKLARLMDQRLEGQYSSRGSFQAAQLVLNCLAGDPKSRPSMEEVVLELEHIKGINARSREGVIGNDTPEHTTTTVGHRRAGGQVPAQSRSPVQPYHVRAR</sequence>
<keyword evidence="4 5" id="KW-0067">ATP-binding</keyword>
<dbReference type="InterPro" id="IPR050823">
    <property type="entry name" value="Plant_Ser_Thr_Prot_Kinase"/>
</dbReference>
<evidence type="ECO:0000256" key="1">
    <source>
        <dbReference type="ARBA" id="ARBA00022679"/>
    </source>
</evidence>
<evidence type="ECO:0000256" key="5">
    <source>
        <dbReference type="PROSITE-ProRule" id="PRU10141"/>
    </source>
</evidence>
<proteinExistence type="predicted"/>
<comment type="caution">
    <text evidence="8">The sequence shown here is derived from an EMBL/GenBank/DDBJ whole genome shotgun (WGS) entry which is preliminary data.</text>
</comment>
<dbReference type="GO" id="GO:0004672">
    <property type="term" value="F:protein kinase activity"/>
    <property type="evidence" value="ECO:0007669"/>
    <property type="project" value="InterPro"/>
</dbReference>
<dbReference type="PROSITE" id="PS50011">
    <property type="entry name" value="PROTEIN_KINASE_DOM"/>
    <property type="match status" value="1"/>
</dbReference>
<dbReference type="PROSITE" id="PS00108">
    <property type="entry name" value="PROTEIN_KINASE_ST"/>
    <property type="match status" value="1"/>
</dbReference>
<dbReference type="Gene3D" id="1.10.510.10">
    <property type="entry name" value="Transferase(Phosphotransferase) domain 1"/>
    <property type="match status" value="1"/>
</dbReference>
<name>A0A8J5KKG2_ZINOF</name>
<keyword evidence="3" id="KW-0418">Kinase</keyword>
<keyword evidence="2 5" id="KW-0547">Nucleotide-binding</keyword>
<dbReference type="AlphaFoldDB" id="A0A8J5KKG2"/>
<keyword evidence="1" id="KW-0808">Transferase</keyword>
<organism evidence="8 9">
    <name type="scientific">Zingiber officinale</name>
    <name type="common">Ginger</name>
    <name type="synonym">Amomum zingiber</name>
    <dbReference type="NCBI Taxonomy" id="94328"/>
    <lineage>
        <taxon>Eukaryota</taxon>
        <taxon>Viridiplantae</taxon>
        <taxon>Streptophyta</taxon>
        <taxon>Embryophyta</taxon>
        <taxon>Tracheophyta</taxon>
        <taxon>Spermatophyta</taxon>
        <taxon>Magnoliopsida</taxon>
        <taxon>Liliopsida</taxon>
        <taxon>Zingiberales</taxon>
        <taxon>Zingiberaceae</taxon>
        <taxon>Zingiber</taxon>
    </lineage>
</organism>
<evidence type="ECO:0000256" key="4">
    <source>
        <dbReference type="ARBA" id="ARBA00022840"/>
    </source>
</evidence>
<evidence type="ECO:0000256" key="2">
    <source>
        <dbReference type="ARBA" id="ARBA00022741"/>
    </source>
</evidence>
<feature type="region of interest" description="Disordered" evidence="6">
    <location>
        <begin position="482"/>
        <end position="521"/>
    </location>
</feature>
<reference evidence="8 9" key="1">
    <citation type="submission" date="2020-08" db="EMBL/GenBank/DDBJ databases">
        <title>Plant Genome Project.</title>
        <authorList>
            <person name="Zhang R.-G."/>
        </authorList>
    </citation>
    <scope>NUCLEOTIDE SEQUENCE [LARGE SCALE GENOMIC DNA]</scope>
    <source>
        <tissue evidence="8">Rhizome</tissue>
    </source>
</reference>
<dbReference type="InterPro" id="IPR008271">
    <property type="entry name" value="Ser/Thr_kinase_AS"/>
</dbReference>
<dbReference type="Proteomes" id="UP000734854">
    <property type="component" value="Unassembled WGS sequence"/>
</dbReference>
<evidence type="ECO:0000256" key="6">
    <source>
        <dbReference type="SAM" id="MobiDB-lite"/>
    </source>
</evidence>
<accession>A0A8J5KKG2</accession>
<feature type="domain" description="Protein kinase" evidence="7">
    <location>
        <begin position="82"/>
        <end position="472"/>
    </location>
</feature>
<dbReference type="Gene3D" id="3.30.200.20">
    <property type="entry name" value="Phosphorylase Kinase, domain 1"/>
    <property type="match status" value="2"/>
</dbReference>
<dbReference type="InterPro" id="IPR000719">
    <property type="entry name" value="Prot_kinase_dom"/>
</dbReference>
<dbReference type="InterPro" id="IPR017441">
    <property type="entry name" value="Protein_kinase_ATP_BS"/>
</dbReference>
<evidence type="ECO:0000259" key="7">
    <source>
        <dbReference type="PROSITE" id="PS50011"/>
    </source>
</evidence>
<dbReference type="PANTHER" id="PTHR45621">
    <property type="entry name" value="OS01G0588500 PROTEIN-RELATED"/>
    <property type="match status" value="1"/>
</dbReference>
<dbReference type="GO" id="GO:0005524">
    <property type="term" value="F:ATP binding"/>
    <property type="evidence" value="ECO:0007669"/>
    <property type="project" value="UniProtKB-UniRule"/>
</dbReference>
<dbReference type="PROSITE" id="PS00107">
    <property type="entry name" value="PROTEIN_KINASE_ATP"/>
    <property type="match status" value="1"/>
</dbReference>
<keyword evidence="9" id="KW-1185">Reference proteome</keyword>
<gene>
    <name evidence="8" type="ORF">ZIOFF_055589</name>
</gene>
<dbReference type="Pfam" id="PF00069">
    <property type="entry name" value="Pkinase"/>
    <property type="match status" value="1"/>
</dbReference>
<evidence type="ECO:0000313" key="9">
    <source>
        <dbReference type="Proteomes" id="UP000734854"/>
    </source>
</evidence>
<dbReference type="SUPFAM" id="SSF56112">
    <property type="entry name" value="Protein kinase-like (PK-like)"/>
    <property type="match status" value="1"/>
</dbReference>
<protein>
    <recommendedName>
        <fullName evidence="7">Protein kinase domain-containing protein</fullName>
    </recommendedName>
</protein>
<feature type="binding site" evidence="5">
    <location>
        <position position="121"/>
    </location>
    <ligand>
        <name>ATP</name>
        <dbReference type="ChEBI" id="CHEBI:30616"/>
    </ligand>
</feature>
<feature type="region of interest" description="Disordered" evidence="6">
    <location>
        <begin position="1"/>
        <end position="41"/>
    </location>
</feature>
<dbReference type="InterPro" id="IPR011009">
    <property type="entry name" value="Kinase-like_dom_sf"/>
</dbReference>
<evidence type="ECO:0000256" key="3">
    <source>
        <dbReference type="ARBA" id="ARBA00022777"/>
    </source>
</evidence>
<dbReference type="EMBL" id="JACMSC010000015">
    <property type="protein sequence ID" value="KAG6487008.1"/>
    <property type="molecule type" value="Genomic_DNA"/>
</dbReference>
<feature type="compositionally biased region" description="Low complexity" evidence="6">
    <location>
        <begin position="20"/>
        <end position="38"/>
    </location>
</feature>
<evidence type="ECO:0000313" key="8">
    <source>
        <dbReference type="EMBL" id="KAG6487008.1"/>
    </source>
</evidence>